<proteinExistence type="predicted"/>
<accession>A0A9X3TM04</accession>
<evidence type="ECO:0000256" key="2">
    <source>
        <dbReference type="SAM" id="Phobius"/>
    </source>
</evidence>
<reference evidence="3" key="1">
    <citation type="submission" date="2022-12" db="EMBL/GenBank/DDBJ databases">
        <title>Draft genome sequence of the thermophilic strain Brevibacillus thermoruber HT42, isolated from Los Humeros, Puebla, Mexico, with biotechnological potential.</title>
        <authorList>
            <person name="Lara Sanchez J."/>
            <person name="Solis Palacios R."/>
            <person name="Bustos Baena A.S."/>
            <person name="Ruz Baez A.E."/>
            <person name="Espinosa Luna G."/>
            <person name="Oliart Ros R.M."/>
        </authorList>
    </citation>
    <scope>NUCLEOTIDE SEQUENCE</scope>
    <source>
        <strain evidence="3">HT42</strain>
    </source>
</reference>
<keyword evidence="2" id="KW-0472">Membrane</keyword>
<keyword evidence="4" id="KW-1185">Reference proteome</keyword>
<dbReference type="Proteomes" id="UP001151071">
    <property type="component" value="Unassembled WGS sequence"/>
</dbReference>
<feature type="transmembrane region" description="Helical" evidence="2">
    <location>
        <begin position="33"/>
        <end position="49"/>
    </location>
</feature>
<name>A0A9X3TM04_9BACL</name>
<organism evidence="3 4">
    <name type="scientific">Brevibacillus thermoruber</name>
    <dbReference type="NCBI Taxonomy" id="33942"/>
    <lineage>
        <taxon>Bacteria</taxon>
        <taxon>Bacillati</taxon>
        <taxon>Bacillota</taxon>
        <taxon>Bacilli</taxon>
        <taxon>Bacillales</taxon>
        <taxon>Paenibacillaceae</taxon>
        <taxon>Brevibacillus</taxon>
    </lineage>
</organism>
<sequence>MNAQNLAAILLYVAVLFHLLGMSGWVVPEMVQPIQLATLGLMLAALVSLRKKKRRTKRRTVRKPPAEANALVERAQEGDSAK</sequence>
<gene>
    <name evidence="3" type="ORF">O3V59_00170</name>
</gene>
<dbReference type="AlphaFoldDB" id="A0A9X3TM04"/>
<dbReference type="EMBL" id="JAPYYP010000001">
    <property type="protein sequence ID" value="MDA5106764.1"/>
    <property type="molecule type" value="Genomic_DNA"/>
</dbReference>
<feature type="region of interest" description="Disordered" evidence="1">
    <location>
        <begin position="54"/>
        <end position="82"/>
    </location>
</feature>
<evidence type="ECO:0000313" key="3">
    <source>
        <dbReference type="EMBL" id="MDA5106764.1"/>
    </source>
</evidence>
<keyword evidence="2" id="KW-0812">Transmembrane</keyword>
<dbReference type="RefSeq" id="WP_035297715.1">
    <property type="nucleotide sequence ID" value="NZ_JAPYYP010000001.1"/>
</dbReference>
<protein>
    <submittedName>
        <fullName evidence="3">Uncharacterized protein</fullName>
    </submittedName>
</protein>
<feature type="transmembrane region" description="Helical" evidence="2">
    <location>
        <begin position="7"/>
        <end position="27"/>
    </location>
</feature>
<evidence type="ECO:0000256" key="1">
    <source>
        <dbReference type="SAM" id="MobiDB-lite"/>
    </source>
</evidence>
<comment type="caution">
    <text evidence="3">The sequence shown here is derived from an EMBL/GenBank/DDBJ whole genome shotgun (WGS) entry which is preliminary data.</text>
</comment>
<keyword evidence="2" id="KW-1133">Transmembrane helix</keyword>
<evidence type="ECO:0000313" key="4">
    <source>
        <dbReference type="Proteomes" id="UP001151071"/>
    </source>
</evidence>